<gene>
    <name evidence="3" type="ORF">FACUT_792</name>
</gene>
<reference evidence="3 4" key="1">
    <citation type="submission" date="2020-01" db="EMBL/GenBank/DDBJ databases">
        <title>Identification and distribution of gene clusters putatively required for synthesis of sphingolipid metabolism inhibitors in phylogenetically diverse species of the filamentous fungus Fusarium.</title>
        <authorList>
            <person name="Kim H.-S."/>
            <person name="Busman M."/>
            <person name="Brown D.W."/>
            <person name="Divon H."/>
            <person name="Uhlig S."/>
            <person name="Proctor R.H."/>
        </authorList>
    </citation>
    <scope>NUCLEOTIDE SEQUENCE [LARGE SCALE GENOMIC DNA]</scope>
    <source>
        <strain evidence="3 4">NRRL 13308</strain>
    </source>
</reference>
<feature type="compositionally biased region" description="Low complexity" evidence="1">
    <location>
        <begin position="220"/>
        <end position="248"/>
    </location>
</feature>
<evidence type="ECO:0000313" key="4">
    <source>
        <dbReference type="Proteomes" id="UP000536711"/>
    </source>
</evidence>
<sequence>MKLFALFLSSHFLWSASAFFAYKEYEVKRLVEEYDLPEACAKIMLTDIDCDASLDDAGSTGWQGSIEEGDDFTITDSICAKKCGDSLKQWTESFAKYCEPEGFRPGNMVEGRRQICDKDAKTGKYCNAIIDSFPELDDDEELPAKYLCEPCYVRRLWGFDISNYSPANSWIVTQRERMDELCPKSVLVEKKASTILPHTGTMAQPWLESTQTPSNVDSGAEATSTAESTETASSTTSAVPSATAPAESNEAERLRNDLKGYAFTDILPVGAKIIINIVNNLVNDANLKPGRTSRQDLQVPRLTHQRFANPDFINALVFESIKLEPTPEGLLKLQHANFSRIARFVRSLTFLSPPSWELPFAAFQAIVQDTMPEDQTVFGGPQQAGAYATYTYYARALQALLTDLESELRLSWVKTLKLLGGSLREICLLSPRENNDRLFATSQKYNDRDIQLHRIRGWDSLDFSAVEKFEFSPEIPHRDHRSGYEDLPYFRREEIEKRSAKILNAMAFESVATVKTLTLNGRSIMDWPAEPATLDFPVLEEFVHGFGWVNPILLSTWLRNMPKLRYLKLVA</sequence>
<accession>A0A8H4NTX3</accession>
<name>A0A8H4NTX3_9HYPO</name>
<dbReference type="Proteomes" id="UP000536711">
    <property type="component" value="Unassembled WGS sequence"/>
</dbReference>
<dbReference type="AlphaFoldDB" id="A0A8H4NTX3"/>
<keyword evidence="2" id="KW-0732">Signal</keyword>
<feature type="signal peptide" evidence="2">
    <location>
        <begin position="1"/>
        <end position="18"/>
    </location>
</feature>
<protein>
    <submittedName>
        <fullName evidence="3">Uncharacterized protein</fullName>
    </submittedName>
</protein>
<evidence type="ECO:0000256" key="2">
    <source>
        <dbReference type="SAM" id="SignalP"/>
    </source>
</evidence>
<feature type="compositionally biased region" description="Polar residues" evidence="1">
    <location>
        <begin position="207"/>
        <end position="217"/>
    </location>
</feature>
<feature type="region of interest" description="Disordered" evidence="1">
    <location>
        <begin position="204"/>
        <end position="251"/>
    </location>
</feature>
<keyword evidence="4" id="KW-1185">Reference proteome</keyword>
<evidence type="ECO:0000313" key="3">
    <source>
        <dbReference type="EMBL" id="KAF4444211.1"/>
    </source>
</evidence>
<dbReference type="EMBL" id="JAADJF010000019">
    <property type="protein sequence ID" value="KAF4444211.1"/>
    <property type="molecule type" value="Genomic_DNA"/>
</dbReference>
<proteinExistence type="predicted"/>
<organism evidence="3 4">
    <name type="scientific">Fusarium acutatum</name>
    <dbReference type="NCBI Taxonomy" id="78861"/>
    <lineage>
        <taxon>Eukaryota</taxon>
        <taxon>Fungi</taxon>
        <taxon>Dikarya</taxon>
        <taxon>Ascomycota</taxon>
        <taxon>Pezizomycotina</taxon>
        <taxon>Sordariomycetes</taxon>
        <taxon>Hypocreomycetidae</taxon>
        <taxon>Hypocreales</taxon>
        <taxon>Nectriaceae</taxon>
        <taxon>Fusarium</taxon>
        <taxon>Fusarium fujikuroi species complex</taxon>
    </lineage>
</organism>
<dbReference type="OrthoDB" id="5041158at2759"/>
<evidence type="ECO:0000256" key="1">
    <source>
        <dbReference type="SAM" id="MobiDB-lite"/>
    </source>
</evidence>
<feature type="chain" id="PRO_5034741962" evidence="2">
    <location>
        <begin position="19"/>
        <end position="571"/>
    </location>
</feature>
<comment type="caution">
    <text evidence="3">The sequence shown here is derived from an EMBL/GenBank/DDBJ whole genome shotgun (WGS) entry which is preliminary data.</text>
</comment>